<feature type="domain" description="Tim44-like" evidence="4">
    <location>
        <begin position="128"/>
        <end position="291"/>
    </location>
</feature>
<dbReference type="InterPro" id="IPR032710">
    <property type="entry name" value="NTF2-like_dom_sf"/>
</dbReference>
<evidence type="ECO:0000259" key="4">
    <source>
        <dbReference type="SMART" id="SM00978"/>
    </source>
</evidence>
<feature type="signal peptide" evidence="3">
    <location>
        <begin position="1"/>
        <end position="22"/>
    </location>
</feature>
<dbReference type="PATRIC" id="fig|28037.213.peg.1433"/>
<reference evidence="5 6" key="1">
    <citation type="submission" date="2015-02" db="EMBL/GenBank/DDBJ databases">
        <title>Evolution of amylase-binding proteins of oral streptococcal species.</title>
        <authorList>
            <person name="Haase E.M."/>
        </authorList>
    </citation>
    <scope>NUCLEOTIDE SEQUENCE [LARGE SCALE GENOMIC DNA]</scope>
    <source>
        <strain evidence="5 6">SK137</strain>
    </source>
</reference>
<evidence type="ECO:0000256" key="2">
    <source>
        <dbReference type="SAM" id="Phobius"/>
    </source>
</evidence>
<keyword evidence="2" id="KW-0472">Membrane</keyword>
<evidence type="ECO:0000313" key="6">
    <source>
        <dbReference type="Proteomes" id="UP000033415"/>
    </source>
</evidence>
<dbReference type="RefSeq" id="WP_033686481.1">
    <property type="nucleotide sequence ID" value="NZ_JYGQ01000004.1"/>
</dbReference>
<dbReference type="SUPFAM" id="SSF54427">
    <property type="entry name" value="NTF2-like"/>
    <property type="match status" value="1"/>
</dbReference>
<dbReference type="SMART" id="SM00978">
    <property type="entry name" value="Tim44"/>
    <property type="match status" value="1"/>
</dbReference>
<keyword evidence="3" id="KW-0732">Signal</keyword>
<feature type="transmembrane region" description="Helical" evidence="2">
    <location>
        <begin position="79"/>
        <end position="96"/>
    </location>
</feature>
<keyword evidence="2" id="KW-1133">Transmembrane helix</keyword>
<proteinExistence type="predicted"/>
<evidence type="ECO:0000313" key="5">
    <source>
        <dbReference type="EMBL" id="KJQ69642.1"/>
    </source>
</evidence>
<dbReference type="Gene3D" id="3.10.450.240">
    <property type="match status" value="1"/>
</dbReference>
<name>A0A0F2DF38_STRMT</name>
<dbReference type="EMBL" id="JYGQ01000004">
    <property type="protein sequence ID" value="KJQ69642.1"/>
    <property type="molecule type" value="Genomic_DNA"/>
</dbReference>
<protein>
    <submittedName>
        <fullName evidence="5">Tim44-like domain protein</fullName>
    </submittedName>
</protein>
<evidence type="ECO:0000256" key="1">
    <source>
        <dbReference type="SAM" id="MobiDB-lite"/>
    </source>
</evidence>
<dbReference type="AlphaFoldDB" id="A0A0F2DF38"/>
<dbReference type="Pfam" id="PF04280">
    <property type="entry name" value="Tim44"/>
    <property type="match status" value="1"/>
</dbReference>
<feature type="region of interest" description="Disordered" evidence="1">
    <location>
        <begin position="26"/>
        <end position="63"/>
    </location>
</feature>
<gene>
    <name evidence="5" type="ORF">TZ91_01480</name>
</gene>
<feature type="chain" id="PRO_5002452319" evidence="3">
    <location>
        <begin position="23"/>
        <end position="321"/>
    </location>
</feature>
<evidence type="ECO:0000256" key="3">
    <source>
        <dbReference type="SAM" id="SignalP"/>
    </source>
</evidence>
<comment type="caution">
    <text evidence="5">The sequence shown here is derived from an EMBL/GenBank/DDBJ whole genome shotgun (WGS) entry which is preliminary data.</text>
</comment>
<keyword evidence="2" id="KW-0812">Transmembrane</keyword>
<organism evidence="5 6">
    <name type="scientific">Streptococcus mitis</name>
    <dbReference type="NCBI Taxonomy" id="28037"/>
    <lineage>
        <taxon>Bacteria</taxon>
        <taxon>Bacillati</taxon>
        <taxon>Bacillota</taxon>
        <taxon>Bacilli</taxon>
        <taxon>Lactobacillales</taxon>
        <taxon>Streptococcaceae</taxon>
        <taxon>Streptococcus</taxon>
        <taxon>Streptococcus mitis group</taxon>
    </lineage>
</organism>
<feature type="compositionally biased region" description="Low complexity" evidence="1">
    <location>
        <begin position="30"/>
        <end position="63"/>
    </location>
</feature>
<dbReference type="Proteomes" id="UP000033415">
    <property type="component" value="Unassembled WGS sequence"/>
</dbReference>
<dbReference type="InterPro" id="IPR007379">
    <property type="entry name" value="Tim44-like_dom"/>
</dbReference>
<accession>A0A0F2DF38</accession>
<sequence>MKKLYTLLTTCLLLLFVTPMQSIDAGVGHSRSGSSSRSSSSSNGSRSRSSSSNSGSSSYRSNYSSGDGSYSSSYSEQELYGIVVFLIGVYVVVLVLKNKSNQSSSEKSYSSATVYNPQNHRRVEHNTLATSRVKYGDPNFDADAFASWVKEVYIQLQAAWTKKDWNLARSLESTSLYSQHSIQLEDHIRAKTTNVLEKVYVENVRIKDFYENPDGNDTLVVILSSTLRDYVIEDQSKRVIEGDPQEDLFTVYQMNFIRKHGSQTELNVSDEAISDHCPNCGAPLKISAISKCDYCDADLTRSPNQWVLDTYDVVDEDELYN</sequence>